<comment type="caution">
    <text evidence="12">Lacks conserved residue(s) required for the propagation of feature annotation.</text>
</comment>
<feature type="transmembrane region" description="Helical" evidence="12">
    <location>
        <begin position="50"/>
        <end position="71"/>
    </location>
</feature>
<dbReference type="GO" id="GO:0034625">
    <property type="term" value="P:fatty acid elongation, monounsaturated fatty acid"/>
    <property type="evidence" value="ECO:0007669"/>
    <property type="project" value="TreeGrafter"/>
</dbReference>
<evidence type="ECO:0000256" key="6">
    <source>
        <dbReference type="ARBA" id="ARBA00022832"/>
    </source>
</evidence>
<keyword evidence="7 12" id="KW-1133">Transmembrane helix</keyword>
<evidence type="ECO:0000256" key="12">
    <source>
        <dbReference type="RuleBase" id="RU361115"/>
    </source>
</evidence>
<dbReference type="Proteomes" id="UP000054560">
    <property type="component" value="Unassembled WGS sequence"/>
</dbReference>
<keyword evidence="8 12" id="KW-0443">Lipid metabolism</keyword>
<comment type="catalytic activity">
    <reaction evidence="11">
        <text>a very-long-chain acyl-CoA + malonyl-CoA + H(+) = a very-long-chain 3-oxoacyl-CoA + CO2 + CoA</text>
        <dbReference type="Rhea" id="RHEA:32727"/>
        <dbReference type="ChEBI" id="CHEBI:15378"/>
        <dbReference type="ChEBI" id="CHEBI:16526"/>
        <dbReference type="ChEBI" id="CHEBI:57287"/>
        <dbReference type="ChEBI" id="CHEBI:57384"/>
        <dbReference type="ChEBI" id="CHEBI:90725"/>
        <dbReference type="ChEBI" id="CHEBI:90736"/>
        <dbReference type="EC" id="2.3.1.199"/>
    </reaction>
</comment>
<feature type="transmembrane region" description="Helical" evidence="12">
    <location>
        <begin position="15"/>
        <end position="38"/>
    </location>
</feature>
<organism evidence="13 14">
    <name type="scientific">Sphaeroforma arctica JP610</name>
    <dbReference type="NCBI Taxonomy" id="667725"/>
    <lineage>
        <taxon>Eukaryota</taxon>
        <taxon>Ichthyosporea</taxon>
        <taxon>Ichthyophonida</taxon>
        <taxon>Sphaeroforma</taxon>
    </lineage>
</organism>
<evidence type="ECO:0000256" key="7">
    <source>
        <dbReference type="ARBA" id="ARBA00022989"/>
    </source>
</evidence>
<feature type="transmembrane region" description="Helical" evidence="12">
    <location>
        <begin position="83"/>
        <end position="103"/>
    </location>
</feature>
<name>A0A0L0FAS6_9EUKA</name>
<keyword evidence="6 12" id="KW-0276">Fatty acid metabolism</keyword>
<dbReference type="GO" id="GO:0005789">
    <property type="term" value="C:endoplasmic reticulum membrane"/>
    <property type="evidence" value="ECO:0007669"/>
    <property type="project" value="TreeGrafter"/>
</dbReference>
<dbReference type="GO" id="GO:0034626">
    <property type="term" value="P:fatty acid elongation, polyunsaturated fatty acid"/>
    <property type="evidence" value="ECO:0007669"/>
    <property type="project" value="TreeGrafter"/>
</dbReference>
<comment type="subcellular location">
    <subcellularLocation>
        <location evidence="1">Membrane</location>
        <topology evidence="1">Multi-pass membrane protein</topology>
    </subcellularLocation>
</comment>
<evidence type="ECO:0000256" key="1">
    <source>
        <dbReference type="ARBA" id="ARBA00004141"/>
    </source>
</evidence>
<dbReference type="OrthoDB" id="434092at2759"/>
<dbReference type="RefSeq" id="XP_014147503.1">
    <property type="nucleotide sequence ID" value="XM_014292028.1"/>
</dbReference>
<evidence type="ECO:0000313" key="14">
    <source>
        <dbReference type="Proteomes" id="UP000054560"/>
    </source>
</evidence>
<dbReference type="GeneID" id="25914343"/>
<evidence type="ECO:0000256" key="3">
    <source>
        <dbReference type="ARBA" id="ARBA00022516"/>
    </source>
</evidence>
<dbReference type="GO" id="GO:0009922">
    <property type="term" value="F:fatty acid elongase activity"/>
    <property type="evidence" value="ECO:0007669"/>
    <property type="project" value="UniProtKB-EC"/>
</dbReference>
<dbReference type="EMBL" id="KQ245406">
    <property type="protein sequence ID" value="KNC73601.1"/>
    <property type="molecule type" value="Genomic_DNA"/>
</dbReference>
<dbReference type="eggNOG" id="KOG3071">
    <property type="taxonomic scope" value="Eukaryota"/>
</dbReference>
<evidence type="ECO:0000313" key="13">
    <source>
        <dbReference type="EMBL" id="KNC73601.1"/>
    </source>
</evidence>
<reference evidence="13 14" key="1">
    <citation type="submission" date="2011-02" db="EMBL/GenBank/DDBJ databases">
        <title>The Genome Sequence of Sphaeroforma arctica JP610.</title>
        <authorList>
            <consortium name="The Broad Institute Genome Sequencing Platform"/>
            <person name="Russ C."/>
            <person name="Cuomo C."/>
            <person name="Young S.K."/>
            <person name="Zeng Q."/>
            <person name="Gargeya S."/>
            <person name="Alvarado L."/>
            <person name="Berlin A."/>
            <person name="Chapman S.B."/>
            <person name="Chen Z."/>
            <person name="Freedman E."/>
            <person name="Gellesch M."/>
            <person name="Goldberg J."/>
            <person name="Griggs A."/>
            <person name="Gujja S."/>
            <person name="Heilman E."/>
            <person name="Heiman D."/>
            <person name="Howarth C."/>
            <person name="Mehta T."/>
            <person name="Neiman D."/>
            <person name="Pearson M."/>
            <person name="Roberts A."/>
            <person name="Saif S."/>
            <person name="Shea T."/>
            <person name="Shenoy N."/>
            <person name="Sisk P."/>
            <person name="Stolte C."/>
            <person name="Sykes S."/>
            <person name="White J."/>
            <person name="Yandava C."/>
            <person name="Burger G."/>
            <person name="Gray M.W."/>
            <person name="Holland P.W.H."/>
            <person name="King N."/>
            <person name="Lang F.B.F."/>
            <person name="Roger A.J."/>
            <person name="Ruiz-Trillo I."/>
            <person name="Haas B."/>
            <person name="Nusbaum C."/>
            <person name="Birren B."/>
        </authorList>
    </citation>
    <scope>NUCLEOTIDE SEQUENCE [LARGE SCALE GENOMIC DNA]</scope>
    <source>
        <strain evidence="13 14">JP610</strain>
    </source>
</reference>
<evidence type="ECO:0000256" key="8">
    <source>
        <dbReference type="ARBA" id="ARBA00023098"/>
    </source>
</evidence>
<dbReference type="STRING" id="667725.A0A0L0FAS6"/>
<keyword evidence="14" id="KW-1185">Reference proteome</keyword>
<keyword evidence="9 12" id="KW-0472">Membrane</keyword>
<comment type="catalytic activity">
    <reaction evidence="12">
        <text>an acyl-CoA + malonyl-CoA + H(+) = a 3-oxoacyl-CoA + CO2 + CoA</text>
        <dbReference type="Rhea" id="RHEA:50252"/>
        <dbReference type="ChEBI" id="CHEBI:15378"/>
        <dbReference type="ChEBI" id="CHEBI:16526"/>
        <dbReference type="ChEBI" id="CHEBI:57287"/>
        <dbReference type="ChEBI" id="CHEBI:57384"/>
        <dbReference type="ChEBI" id="CHEBI:58342"/>
        <dbReference type="ChEBI" id="CHEBI:90726"/>
    </reaction>
    <physiologicalReaction direction="left-to-right" evidence="12">
        <dbReference type="Rhea" id="RHEA:50253"/>
    </physiologicalReaction>
</comment>
<evidence type="ECO:0000256" key="9">
    <source>
        <dbReference type="ARBA" id="ARBA00023136"/>
    </source>
</evidence>
<keyword evidence="3 12" id="KW-0444">Lipid biosynthesis</keyword>
<sequence length="114" mass="13856">MISILNSFSFSFHRLTYASIGMMFNTFVHIFMYWYYFCATLKINVWFKRYITKLQIVQFITSFVLSVPYLYYHFQHGCVGMEAYIFSFFTNASFLLLFINFNNKTYHKKDTKKE</sequence>
<dbReference type="PANTHER" id="PTHR11157">
    <property type="entry name" value="FATTY ACID ACYL TRANSFERASE-RELATED"/>
    <property type="match status" value="1"/>
</dbReference>
<dbReference type="Pfam" id="PF01151">
    <property type="entry name" value="ELO"/>
    <property type="match status" value="1"/>
</dbReference>
<evidence type="ECO:0000256" key="11">
    <source>
        <dbReference type="ARBA" id="ARBA00047375"/>
    </source>
</evidence>
<dbReference type="AlphaFoldDB" id="A0A0L0FAS6"/>
<evidence type="ECO:0000256" key="4">
    <source>
        <dbReference type="ARBA" id="ARBA00022679"/>
    </source>
</evidence>
<evidence type="ECO:0000256" key="10">
    <source>
        <dbReference type="ARBA" id="ARBA00023160"/>
    </source>
</evidence>
<keyword evidence="4 12" id="KW-0808">Transferase</keyword>
<dbReference type="GO" id="GO:0042761">
    <property type="term" value="P:very long-chain fatty acid biosynthetic process"/>
    <property type="evidence" value="ECO:0007669"/>
    <property type="project" value="TreeGrafter"/>
</dbReference>
<protein>
    <recommendedName>
        <fullName evidence="12">Elongation of fatty acids protein</fullName>
        <ecNumber evidence="12">2.3.1.-</ecNumber>
    </recommendedName>
</protein>
<dbReference type="GO" id="GO:0030148">
    <property type="term" value="P:sphingolipid biosynthetic process"/>
    <property type="evidence" value="ECO:0007669"/>
    <property type="project" value="TreeGrafter"/>
</dbReference>
<dbReference type="PANTHER" id="PTHR11157:SF134">
    <property type="entry name" value="ELONGATION OF FATTY ACIDS PROTEIN 1-RELATED"/>
    <property type="match status" value="1"/>
</dbReference>
<comment type="similarity">
    <text evidence="2 12">Belongs to the ELO family.</text>
</comment>
<keyword evidence="10 12" id="KW-0275">Fatty acid biosynthesis</keyword>
<evidence type="ECO:0000256" key="2">
    <source>
        <dbReference type="ARBA" id="ARBA00007263"/>
    </source>
</evidence>
<keyword evidence="5 12" id="KW-0812">Transmembrane</keyword>
<gene>
    <name evidence="13" type="ORF">SARC_13839</name>
</gene>
<proteinExistence type="inferred from homology"/>
<evidence type="ECO:0000256" key="5">
    <source>
        <dbReference type="ARBA" id="ARBA00022692"/>
    </source>
</evidence>
<dbReference type="GO" id="GO:0019367">
    <property type="term" value="P:fatty acid elongation, saturated fatty acid"/>
    <property type="evidence" value="ECO:0007669"/>
    <property type="project" value="TreeGrafter"/>
</dbReference>
<dbReference type="InterPro" id="IPR002076">
    <property type="entry name" value="ELO_fam"/>
</dbReference>
<dbReference type="EC" id="2.3.1.-" evidence="12"/>
<accession>A0A0L0FAS6</accession>